<evidence type="ECO:0000313" key="3">
    <source>
        <dbReference type="WBParaSite" id="nRc.2.0.1.t21321-RA"/>
    </source>
</evidence>
<proteinExistence type="predicted"/>
<protein>
    <submittedName>
        <fullName evidence="3">Uncharacterized protein</fullName>
    </submittedName>
</protein>
<evidence type="ECO:0000313" key="2">
    <source>
        <dbReference type="Proteomes" id="UP000887565"/>
    </source>
</evidence>
<dbReference type="Proteomes" id="UP000887565">
    <property type="component" value="Unplaced"/>
</dbReference>
<feature type="compositionally biased region" description="Polar residues" evidence="1">
    <location>
        <begin position="263"/>
        <end position="285"/>
    </location>
</feature>
<evidence type="ECO:0000256" key="1">
    <source>
        <dbReference type="SAM" id="MobiDB-lite"/>
    </source>
</evidence>
<feature type="region of interest" description="Disordered" evidence="1">
    <location>
        <begin position="213"/>
        <end position="232"/>
    </location>
</feature>
<dbReference type="AlphaFoldDB" id="A0A915J4H5"/>
<keyword evidence="2" id="KW-1185">Reference proteome</keyword>
<accession>A0A915J4H5</accession>
<reference evidence="3" key="1">
    <citation type="submission" date="2022-11" db="UniProtKB">
        <authorList>
            <consortium name="WormBaseParasite"/>
        </authorList>
    </citation>
    <scope>IDENTIFICATION</scope>
</reference>
<feature type="region of interest" description="Disordered" evidence="1">
    <location>
        <begin position="250"/>
        <end position="285"/>
    </location>
</feature>
<organism evidence="2 3">
    <name type="scientific">Romanomermis culicivorax</name>
    <name type="common">Nematode worm</name>
    <dbReference type="NCBI Taxonomy" id="13658"/>
    <lineage>
        <taxon>Eukaryota</taxon>
        <taxon>Metazoa</taxon>
        <taxon>Ecdysozoa</taxon>
        <taxon>Nematoda</taxon>
        <taxon>Enoplea</taxon>
        <taxon>Dorylaimia</taxon>
        <taxon>Mermithida</taxon>
        <taxon>Mermithoidea</taxon>
        <taxon>Mermithidae</taxon>
        <taxon>Romanomermis</taxon>
    </lineage>
</organism>
<sequence>MKLTQNTTELSQLYFLTCEQTIVRSFSKNATKESKARICLQAYSIYQRLQTLKYEKHASHFFGRVLKQCFAMIVGVQEIGNVSKERVLKFYCDLRGIAERQTQPPNFSTKSSLHQPKKNAPISATTTAKIGIPSSSSAKTVLFKSTSAVPPKIVEPSTCKPSSDMTVVKHSVNKILTDYKAPGLQPLESDAAAPNAKLLAVVGDQRFKMNSADGKIVSTNGNPPVKNNSDEISRKPASILSPIGTQFSKLNTSLQPTKKKSEQYSLPKNSSIAPPTYNASSSFQQNSIESILRSAMTSTAPSPSSSA</sequence>
<feature type="compositionally biased region" description="Polar residues" evidence="1">
    <location>
        <begin position="217"/>
        <end position="227"/>
    </location>
</feature>
<dbReference type="WBParaSite" id="nRc.2.0.1.t21321-RA">
    <property type="protein sequence ID" value="nRc.2.0.1.t21321-RA"/>
    <property type="gene ID" value="nRc.2.0.1.g21321"/>
</dbReference>
<name>A0A915J4H5_ROMCU</name>